<dbReference type="Proteomes" id="UP000093985">
    <property type="component" value="Unassembled WGS sequence"/>
</dbReference>
<name>A0A1A2E7C2_MYCSD</name>
<dbReference type="EMBL" id="LZIN01000003">
    <property type="protein sequence ID" value="OBG10886.1"/>
    <property type="molecule type" value="Genomic_DNA"/>
</dbReference>
<comment type="caution">
    <text evidence="1">The sequence shown here is derived from an EMBL/GenBank/DDBJ whole genome shotgun (WGS) entry which is preliminary data.</text>
</comment>
<dbReference type="AlphaFoldDB" id="A0A1A2E7C2"/>
<gene>
    <name evidence="1" type="ORF">A5771_19920</name>
</gene>
<sequence length="137" mass="14618">MQGPLFPAEGRFGEVVYGFLTPLPGFLTVYSHRPFPAIWGSGAGPTGLHRRIGAGLFVDDLEVPSKSGEEFLAVMWTGAAFRARPAATGCMAMSGKQNNRRSPLRCAGLLCWGFGQAQLEPTEASVLAMLLPAVCTF</sequence>
<evidence type="ECO:0000313" key="2">
    <source>
        <dbReference type="Proteomes" id="UP000093985"/>
    </source>
</evidence>
<proteinExistence type="predicted"/>
<protein>
    <submittedName>
        <fullName evidence="1">Uncharacterized protein</fullName>
    </submittedName>
</protein>
<reference evidence="2" key="1">
    <citation type="submission" date="2016-06" db="EMBL/GenBank/DDBJ databases">
        <authorList>
            <person name="Sutton G."/>
            <person name="Brinkac L."/>
            <person name="Sanka R."/>
            <person name="Adams M."/>
            <person name="Lau E."/>
            <person name="Mehaffy C."/>
            <person name="Tameris M."/>
            <person name="Hatherill M."/>
            <person name="Hanekom W."/>
            <person name="Mahomed H."/>
            <person name="Mcshane H."/>
        </authorList>
    </citation>
    <scope>NUCLEOTIDE SEQUENCE [LARGE SCALE GENOMIC DNA]</scope>
    <source>
        <strain evidence="2">852014-51077_SCH5608930-a</strain>
    </source>
</reference>
<organism evidence="1 2">
    <name type="scientific">Mycolicibacter sinensis (strain JDM601)</name>
    <name type="common">Mycobacterium sinense</name>
    <dbReference type="NCBI Taxonomy" id="875328"/>
    <lineage>
        <taxon>Bacteria</taxon>
        <taxon>Bacillati</taxon>
        <taxon>Actinomycetota</taxon>
        <taxon>Actinomycetes</taxon>
        <taxon>Mycobacteriales</taxon>
        <taxon>Mycobacteriaceae</taxon>
        <taxon>Mycolicibacter</taxon>
    </lineage>
</organism>
<accession>A0A1A2E7C2</accession>
<evidence type="ECO:0000313" key="1">
    <source>
        <dbReference type="EMBL" id="OBG10886.1"/>
    </source>
</evidence>